<protein>
    <submittedName>
        <fullName evidence="2">Uncharacterized protein</fullName>
    </submittedName>
</protein>
<name>A0A7W0DKY4_9ACTN</name>
<comment type="caution">
    <text evidence="2">The sequence shown here is derived from an EMBL/GenBank/DDBJ whole genome shotgun (WGS) entry which is preliminary data.</text>
</comment>
<gene>
    <name evidence="2" type="ORF">H1D24_12155</name>
</gene>
<dbReference type="AlphaFoldDB" id="A0A7W0DKY4"/>
<evidence type="ECO:0000313" key="3">
    <source>
        <dbReference type="Proteomes" id="UP000545761"/>
    </source>
</evidence>
<sequence>MGRAEAARKAAVTRARNKERAEQARHELAAVREQTAHSSPVALVRYAAALAAHLPQSPEFLRRFTADEAVAELFGLLVDVAAALHPRRRARWWHPQHVSNLLAAPPPSLRSEEAARAGVALRAARSERARQARANRRRAGWR</sequence>
<dbReference type="EMBL" id="JACEHE010000006">
    <property type="protein sequence ID" value="MBA2946543.1"/>
    <property type="molecule type" value="Genomic_DNA"/>
</dbReference>
<reference evidence="2 3" key="1">
    <citation type="submission" date="2020-07" db="EMBL/GenBank/DDBJ databases">
        <title>Streptomyces isolated from Indian soil.</title>
        <authorList>
            <person name="Mandal S."/>
            <person name="Maiti P.K."/>
        </authorList>
    </citation>
    <scope>NUCLEOTIDE SEQUENCE [LARGE SCALE GENOMIC DNA]</scope>
    <source>
        <strain evidence="2 3">PSKA28</strain>
    </source>
</reference>
<organism evidence="2 3">
    <name type="scientific">Streptomyces himalayensis subsp. himalayensis</name>
    <dbReference type="NCBI Taxonomy" id="2756131"/>
    <lineage>
        <taxon>Bacteria</taxon>
        <taxon>Bacillati</taxon>
        <taxon>Actinomycetota</taxon>
        <taxon>Actinomycetes</taxon>
        <taxon>Kitasatosporales</taxon>
        <taxon>Streptomycetaceae</taxon>
        <taxon>Streptomyces</taxon>
        <taxon>Streptomyces himalayensis</taxon>
    </lineage>
</organism>
<proteinExistence type="predicted"/>
<evidence type="ECO:0000256" key="1">
    <source>
        <dbReference type="SAM" id="MobiDB-lite"/>
    </source>
</evidence>
<accession>A0A7W0DKY4</accession>
<evidence type="ECO:0000313" key="2">
    <source>
        <dbReference type="EMBL" id="MBA2946543.1"/>
    </source>
</evidence>
<dbReference type="Proteomes" id="UP000545761">
    <property type="component" value="Unassembled WGS sequence"/>
</dbReference>
<dbReference type="RefSeq" id="WP_181657477.1">
    <property type="nucleotide sequence ID" value="NZ_JACEHE010000006.1"/>
</dbReference>
<feature type="region of interest" description="Disordered" evidence="1">
    <location>
        <begin position="1"/>
        <end position="23"/>
    </location>
</feature>